<comment type="caution">
    <text evidence="1">The sequence shown here is derived from an EMBL/GenBank/DDBJ whole genome shotgun (WGS) entry which is preliminary data.</text>
</comment>
<accession>A0A4Z2FUX8</accession>
<organism evidence="1 2">
    <name type="scientific">Liparis tanakae</name>
    <name type="common">Tanaka's snailfish</name>
    <dbReference type="NCBI Taxonomy" id="230148"/>
    <lineage>
        <taxon>Eukaryota</taxon>
        <taxon>Metazoa</taxon>
        <taxon>Chordata</taxon>
        <taxon>Craniata</taxon>
        <taxon>Vertebrata</taxon>
        <taxon>Euteleostomi</taxon>
        <taxon>Actinopterygii</taxon>
        <taxon>Neopterygii</taxon>
        <taxon>Teleostei</taxon>
        <taxon>Neoteleostei</taxon>
        <taxon>Acanthomorphata</taxon>
        <taxon>Eupercaria</taxon>
        <taxon>Perciformes</taxon>
        <taxon>Cottioidei</taxon>
        <taxon>Cottales</taxon>
        <taxon>Liparidae</taxon>
        <taxon>Liparis</taxon>
    </lineage>
</organism>
<name>A0A4Z2FUX8_9TELE</name>
<protein>
    <submittedName>
        <fullName evidence="1">Uncharacterized protein</fullName>
    </submittedName>
</protein>
<dbReference type="Proteomes" id="UP000314294">
    <property type="component" value="Unassembled WGS sequence"/>
</dbReference>
<reference evidence="1 2" key="1">
    <citation type="submission" date="2019-03" db="EMBL/GenBank/DDBJ databases">
        <title>First draft genome of Liparis tanakae, snailfish: a comprehensive survey of snailfish specific genes.</title>
        <authorList>
            <person name="Kim W."/>
            <person name="Song I."/>
            <person name="Jeong J.-H."/>
            <person name="Kim D."/>
            <person name="Kim S."/>
            <person name="Ryu S."/>
            <person name="Song J.Y."/>
            <person name="Lee S.K."/>
        </authorList>
    </citation>
    <scope>NUCLEOTIDE SEQUENCE [LARGE SCALE GENOMIC DNA]</scope>
    <source>
        <tissue evidence="1">Muscle</tissue>
    </source>
</reference>
<keyword evidence="2" id="KW-1185">Reference proteome</keyword>
<evidence type="ECO:0000313" key="1">
    <source>
        <dbReference type="EMBL" id="TNN44474.1"/>
    </source>
</evidence>
<dbReference type="AlphaFoldDB" id="A0A4Z2FUX8"/>
<gene>
    <name evidence="1" type="ORF">EYF80_045327</name>
</gene>
<sequence>MASSEGLRGTVSPSVLASMVAGSWWIARASRDAAVWSPSSTVASKAAVSSSVPPTVTVTLSPGDRSTPDFSYLSTNIMPDHLLDHHIGKRLEVLDELLVLVISGLLLDEELKQGSLLSANPSHIPSFLSHPEQQSQQISHA</sequence>
<evidence type="ECO:0000313" key="2">
    <source>
        <dbReference type="Proteomes" id="UP000314294"/>
    </source>
</evidence>
<dbReference type="EMBL" id="SRLO01000900">
    <property type="protein sequence ID" value="TNN44474.1"/>
    <property type="molecule type" value="Genomic_DNA"/>
</dbReference>
<proteinExistence type="predicted"/>